<organism evidence="2 3">
    <name type="scientific">Paramecium sonneborni</name>
    <dbReference type="NCBI Taxonomy" id="65129"/>
    <lineage>
        <taxon>Eukaryota</taxon>
        <taxon>Sar</taxon>
        <taxon>Alveolata</taxon>
        <taxon>Ciliophora</taxon>
        <taxon>Intramacronucleata</taxon>
        <taxon>Oligohymenophorea</taxon>
        <taxon>Peniculida</taxon>
        <taxon>Parameciidae</taxon>
        <taxon>Paramecium</taxon>
    </lineage>
</organism>
<reference evidence="2" key="1">
    <citation type="submission" date="2021-01" db="EMBL/GenBank/DDBJ databases">
        <authorList>
            <consortium name="Genoscope - CEA"/>
            <person name="William W."/>
        </authorList>
    </citation>
    <scope>NUCLEOTIDE SEQUENCE</scope>
</reference>
<evidence type="ECO:0008006" key="4">
    <source>
        <dbReference type="Google" id="ProtNLM"/>
    </source>
</evidence>
<dbReference type="Proteomes" id="UP000692954">
    <property type="component" value="Unassembled WGS sequence"/>
</dbReference>
<comment type="caution">
    <text evidence="2">The sequence shown here is derived from an EMBL/GenBank/DDBJ whole genome shotgun (WGS) entry which is preliminary data.</text>
</comment>
<keyword evidence="1" id="KW-0472">Membrane</keyword>
<sequence length="799" mass="94772">MKLATILRRLDIFGVPITLIGFNRLKYQTKLGGLVSLALVGWLTYNIILQFVSLISKNKLLVTTNTIFSDNPSLIELNSQNFMFALQIRQSNYIDKPYFTFKLEHLSVTDGVNKTSKIIPFTKCTIKDFENLYFYNKDMFEQLLFNNFSDWVCPQFGNTTYALQGKFGAKLFQYLKISAFPCKPGQYDYNYSCPSTEETIEFMNKIDGELNINLMITNVNVNTAQTNSYTGFLDRDYYMLLNPLKQFGSVDMFLRNWDVYTNPSIIDDGTDYEFQNYVVLEKQETSEKQTYHEYDITTDQEIAKLFFRTSQYSLYTKRNYVSIGDFLAYVGGIFGSLYTIGSLFMSIYAYEQLWLKLFKVHYNLIAYDQNCRSLNEIIKNKFSQENILIPNMKSFLLFFTKQGIKNIKTYIQSQTIIMEDLSVVNYLKTVKDLQKIKKILFNEKQTQILDLYNKETIAITKYQAQHSHKLEKGKKFLYGQHFQDHTLQTLRKIIDQYQNLLYDKDKFQLKITQRLINIFDTDFQDVINNWENGYYQLKTLNTTNYDNVQTNRATQLSQQFAISKDITKIISFRNQFTLTNTEVESLLKTLLFKKQTLYLDENFNIQYEVLINHEQEKINYILTIHNKFQQYQLDIKQNDILIQHQFTARKHKIECNLMKNQTISLLDLINCSLEININSNYNIFLNCSLNANINYQLKIINIPKEFRTHYYIYLDDYNKDKFQLLLALLNHQKFLISNFENFEFMFQFDQNGQSAQYIEMFMNWPNNELILNEQIISNKPYVQFLQVLYDIIILYLQNR</sequence>
<dbReference type="GO" id="GO:0007131">
    <property type="term" value="P:reciprocal meiotic recombination"/>
    <property type="evidence" value="ECO:0007669"/>
    <property type="project" value="TreeGrafter"/>
</dbReference>
<dbReference type="AlphaFoldDB" id="A0A8S1KQN9"/>
<dbReference type="OrthoDB" id="296869at2759"/>
<accession>A0A8S1KQN9</accession>
<gene>
    <name evidence="2" type="ORF">PSON_ATCC_30995.1.T0090061</name>
</gene>
<dbReference type="PANTHER" id="PTHR31398">
    <property type="entry name" value="MEIOTIC NUCLEAR DIVISION PROTEIN 1 HOMOLOG"/>
    <property type="match status" value="1"/>
</dbReference>
<dbReference type="EMBL" id="CAJJDN010000009">
    <property type="protein sequence ID" value="CAD8055086.1"/>
    <property type="molecule type" value="Genomic_DNA"/>
</dbReference>
<keyword evidence="1" id="KW-0812">Transmembrane</keyword>
<feature type="transmembrane region" description="Helical" evidence="1">
    <location>
        <begin position="31"/>
        <end position="52"/>
    </location>
</feature>
<name>A0A8S1KQN9_9CILI</name>
<keyword evidence="3" id="KW-1185">Reference proteome</keyword>
<proteinExistence type="predicted"/>
<feature type="transmembrane region" description="Helical" evidence="1">
    <location>
        <begin position="326"/>
        <end position="350"/>
    </location>
</feature>
<dbReference type="PANTHER" id="PTHR31398:SF0">
    <property type="entry name" value="MEIOTIC NUCLEAR DIVISION PROTEIN 1 HOMOLOG"/>
    <property type="match status" value="1"/>
</dbReference>
<dbReference type="GO" id="GO:0005634">
    <property type="term" value="C:nucleus"/>
    <property type="evidence" value="ECO:0007669"/>
    <property type="project" value="TreeGrafter"/>
</dbReference>
<evidence type="ECO:0000256" key="1">
    <source>
        <dbReference type="SAM" id="Phobius"/>
    </source>
</evidence>
<evidence type="ECO:0000313" key="3">
    <source>
        <dbReference type="Proteomes" id="UP000692954"/>
    </source>
</evidence>
<keyword evidence="1" id="KW-1133">Transmembrane helix</keyword>
<evidence type="ECO:0000313" key="2">
    <source>
        <dbReference type="EMBL" id="CAD8055086.1"/>
    </source>
</evidence>
<protein>
    <recommendedName>
        <fullName evidence="4">Transmembrane protein</fullName>
    </recommendedName>
</protein>